<protein>
    <submittedName>
        <fullName evidence="2">Hypothetical secreted protein</fullName>
    </submittedName>
</protein>
<accession>A0A0B7NZ98</accession>
<dbReference type="CDD" id="cd06259">
    <property type="entry name" value="YdcF-like"/>
    <property type="match status" value="1"/>
</dbReference>
<dbReference type="InterPro" id="IPR051599">
    <property type="entry name" value="Cell_Envelope_Assoc"/>
</dbReference>
<evidence type="ECO:0000259" key="1">
    <source>
        <dbReference type="Pfam" id="PF02698"/>
    </source>
</evidence>
<feature type="domain" description="DUF218" evidence="1">
    <location>
        <begin position="52"/>
        <end position="171"/>
    </location>
</feature>
<organism evidence="2">
    <name type="scientific">Propionibacterium freudenreichii subsp. freudenreichii</name>
    <dbReference type="NCBI Taxonomy" id="66712"/>
    <lineage>
        <taxon>Bacteria</taxon>
        <taxon>Bacillati</taxon>
        <taxon>Actinomycetota</taxon>
        <taxon>Actinomycetes</taxon>
        <taxon>Propionibacteriales</taxon>
        <taxon>Propionibacteriaceae</taxon>
        <taxon>Propionibacterium</taxon>
    </lineage>
</organism>
<dbReference type="AlphaFoldDB" id="A0A0B7NZ98"/>
<dbReference type="PROSITE" id="PS51257">
    <property type="entry name" value="PROKAR_LIPOPROTEIN"/>
    <property type="match status" value="1"/>
</dbReference>
<proteinExistence type="predicted"/>
<reference evidence="2" key="1">
    <citation type="submission" date="2014-08" db="EMBL/GenBank/DDBJ databases">
        <authorList>
            <person name="Falentin Helene"/>
        </authorList>
    </citation>
    <scope>NUCLEOTIDE SEQUENCE</scope>
</reference>
<dbReference type="RefSeq" id="WP_230579933.1">
    <property type="nucleotide sequence ID" value="NZ_HG975505.1"/>
</dbReference>
<dbReference type="GO" id="GO:0005886">
    <property type="term" value="C:plasma membrane"/>
    <property type="evidence" value="ECO:0007669"/>
    <property type="project" value="TreeGrafter"/>
</dbReference>
<gene>
    <name evidence="2" type="ORF">PFCIRM138_06445</name>
</gene>
<dbReference type="InterPro" id="IPR003848">
    <property type="entry name" value="DUF218"/>
</dbReference>
<dbReference type="PANTHER" id="PTHR30336:SF6">
    <property type="entry name" value="INTEGRAL MEMBRANE PROTEIN"/>
    <property type="match status" value="1"/>
</dbReference>
<name>A0A0B7NZ98_PROFF</name>
<dbReference type="PANTHER" id="PTHR30336">
    <property type="entry name" value="INNER MEMBRANE PROTEIN, PROBABLE PERMEASE"/>
    <property type="match status" value="1"/>
</dbReference>
<sequence length="226" mass="24741">MSAVRRRISHPLRVILVGMVVLACLVLTGSWALVHGAARDRVFTAQNAPSRDVALVLGAGLNADGSPSLYLAGRLRAAYDLYVSQKVKVILVSGDNRTVTYSEPGAMRSYLRLLGVPDRDVVADYAGLDTYDSCYRARNIFGVNSVTVVGQSYHLDRAVATCRSIGIDDTIGVGDEQSHDTATWRTGEMREIPANVKFVWDRVTHRKPILGQRETSVTDALAEHDR</sequence>
<dbReference type="EMBL" id="LM676401">
    <property type="protein sequence ID" value="CEP26297.1"/>
    <property type="molecule type" value="Genomic_DNA"/>
</dbReference>
<evidence type="ECO:0000313" key="2">
    <source>
        <dbReference type="EMBL" id="CEP26297.1"/>
    </source>
</evidence>
<dbReference type="Pfam" id="PF02698">
    <property type="entry name" value="DUF218"/>
    <property type="match status" value="1"/>
</dbReference>